<protein>
    <submittedName>
        <fullName evidence="1">Lysin A</fullName>
    </submittedName>
</protein>
<proteinExistence type="predicted"/>
<name>A0A2U8UHV1_9CAUD</name>
<reference evidence="1 2" key="1">
    <citation type="submission" date="2018-03" db="EMBL/GenBank/DDBJ databases">
        <authorList>
            <person name="Zack K.M."/>
            <person name="Garlena R.A."/>
            <person name="Russell D.A."/>
            <person name="Pope W.H."/>
            <person name="Jacobs-Sera D."/>
            <person name="Hatfull G.F."/>
        </authorList>
    </citation>
    <scope>NUCLEOTIDE SEQUENCE [LARGE SCALE GENOMIC DNA]</scope>
</reference>
<gene>
    <name evidence="1" type="primary">28</name>
    <name evidence="1" type="ORF">PBI_APPA_28</name>
</gene>
<dbReference type="GeneID" id="54992022"/>
<dbReference type="RefSeq" id="YP_009801505.1">
    <property type="nucleotide sequence ID" value="NC_047972.1"/>
</dbReference>
<dbReference type="InterPro" id="IPR009045">
    <property type="entry name" value="Zn_M74/Hedgehog-like"/>
</dbReference>
<dbReference type="KEGG" id="vg:54992022"/>
<dbReference type="EMBL" id="MH153799">
    <property type="protein sequence ID" value="AWN03210.1"/>
    <property type="molecule type" value="Genomic_DNA"/>
</dbReference>
<dbReference type="Proteomes" id="UP000246517">
    <property type="component" value="Segment"/>
</dbReference>
<evidence type="ECO:0000313" key="2">
    <source>
        <dbReference type="Proteomes" id="UP000246517"/>
    </source>
</evidence>
<accession>A0A2U8UHV1</accession>
<organism evidence="1 2">
    <name type="scientific">Microbacterium phage Appa</name>
    <dbReference type="NCBI Taxonomy" id="2182350"/>
    <lineage>
        <taxon>Viruses</taxon>
        <taxon>Duplodnaviria</taxon>
        <taxon>Heunggongvirae</taxon>
        <taxon>Uroviricota</taxon>
        <taxon>Caudoviricetes</taxon>
        <taxon>Appavirus</taxon>
        <taxon>Appavirus appa</taxon>
    </lineage>
</organism>
<evidence type="ECO:0000313" key="1">
    <source>
        <dbReference type="EMBL" id="AWN03210.1"/>
    </source>
</evidence>
<sequence>MSDAWVYRDGQRLTPAMLHDFLALDADFARRTGHHLKISSGVRTDPEQERIWYDRMVLAHQVNGRRVYETRWWNGRLWYRISSAGTVAPPGSSNHQINVAAGRRGALDIYDTGSDAGVLTRGSFRANVFDAIAPSYGYDSEGYAFGETWHKRYNRDPWRAVPTGGGGAIAVPKESDGMQSIQTPNGRQYGIDTEFLTHYGNIEQADITRKVTSATDELHKVSLADFVGLLDGHGIPRSVLNNAGDVLNPQANDNKGAYEYNGTWSRRREILAAEARNAAALAALDKKVSALGETKTA</sequence>
<dbReference type="Gene3D" id="3.30.1380.10">
    <property type="match status" value="1"/>
</dbReference>
<keyword evidence="2" id="KW-1185">Reference proteome</keyword>